<evidence type="ECO:0000313" key="3">
    <source>
        <dbReference type="Proteomes" id="UP000324222"/>
    </source>
</evidence>
<evidence type="ECO:0000256" key="1">
    <source>
        <dbReference type="SAM" id="MobiDB-lite"/>
    </source>
</evidence>
<comment type="caution">
    <text evidence="2">The sequence shown here is derived from an EMBL/GenBank/DDBJ whole genome shotgun (WGS) entry which is preliminary data.</text>
</comment>
<keyword evidence="3" id="KW-1185">Reference proteome</keyword>
<reference evidence="2 3" key="1">
    <citation type="submission" date="2019-05" db="EMBL/GenBank/DDBJ databases">
        <title>Another draft genome of Portunus trituberculatus and its Hox gene families provides insights of decapod evolution.</title>
        <authorList>
            <person name="Jeong J.-H."/>
            <person name="Song I."/>
            <person name="Kim S."/>
            <person name="Choi T."/>
            <person name="Kim D."/>
            <person name="Ryu S."/>
            <person name="Kim W."/>
        </authorList>
    </citation>
    <scope>NUCLEOTIDE SEQUENCE [LARGE SCALE GENOMIC DNA]</scope>
    <source>
        <tissue evidence="2">Muscle</tissue>
    </source>
</reference>
<dbReference type="EMBL" id="VSRR010094417">
    <property type="protein sequence ID" value="MPC93305.1"/>
    <property type="molecule type" value="Genomic_DNA"/>
</dbReference>
<accession>A0A5B7JFD5</accession>
<evidence type="ECO:0000313" key="2">
    <source>
        <dbReference type="EMBL" id="MPC93305.1"/>
    </source>
</evidence>
<feature type="compositionally biased region" description="Polar residues" evidence="1">
    <location>
        <begin position="43"/>
        <end position="56"/>
    </location>
</feature>
<protein>
    <submittedName>
        <fullName evidence="2">Uncharacterized protein</fullName>
    </submittedName>
</protein>
<organism evidence="2 3">
    <name type="scientific">Portunus trituberculatus</name>
    <name type="common">Swimming crab</name>
    <name type="synonym">Neptunus trituberculatus</name>
    <dbReference type="NCBI Taxonomy" id="210409"/>
    <lineage>
        <taxon>Eukaryota</taxon>
        <taxon>Metazoa</taxon>
        <taxon>Ecdysozoa</taxon>
        <taxon>Arthropoda</taxon>
        <taxon>Crustacea</taxon>
        <taxon>Multicrustacea</taxon>
        <taxon>Malacostraca</taxon>
        <taxon>Eumalacostraca</taxon>
        <taxon>Eucarida</taxon>
        <taxon>Decapoda</taxon>
        <taxon>Pleocyemata</taxon>
        <taxon>Brachyura</taxon>
        <taxon>Eubrachyura</taxon>
        <taxon>Portunoidea</taxon>
        <taxon>Portunidae</taxon>
        <taxon>Portuninae</taxon>
        <taxon>Portunus</taxon>
    </lineage>
</organism>
<proteinExistence type="predicted"/>
<dbReference type="Proteomes" id="UP000324222">
    <property type="component" value="Unassembled WGS sequence"/>
</dbReference>
<name>A0A5B7JFD5_PORTR</name>
<sequence>MNKIKDEEDDPGSIRGPFPSRRRQLSLSTACQLVAAALRGATRSHTGSGRASSPSRSHCRIPK</sequence>
<dbReference type="AlphaFoldDB" id="A0A5B7JFD5"/>
<feature type="region of interest" description="Disordered" evidence="1">
    <location>
        <begin position="1"/>
        <end position="26"/>
    </location>
</feature>
<gene>
    <name evidence="2" type="ORF">E2C01_088429</name>
</gene>
<feature type="region of interest" description="Disordered" evidence="1">
    <location>
        <begin position="39"/>
        <end position="63"/>
    </location>
</feature>